<reference evidence="1 2" key="1">
    <citation type="submission" date="2014-02" db="EMBL/GenBank/DDBJ databases">
        <authorList>
            <person name="Sears C."/>
            <person name="Carroll K."/>
            <person name="Sack B.R."/>
            <person name="Qadri F."/>
            <person name="Myers L.L."/>
            <person name="Chung G.-T."/>
            <person name="Escheverria P."/>
            <person name="Fraser C.M."/>
            <person name="Sadzewicz L."/>
            <person name="Shefchek K.A."/>
            <person name="Tallon L."/>
            <person name="Das S.P."/>
            <person name="Daugherty S."/>
            <person name="Mongodin E.F."/>
        </authorList>
    </citation>
    <scope>NUCLEOTIDE SEQUENCE [LARGE SCALE GENOMIC DNA]</scope>
    <source>
        <strain evidence="1 2">3783N1-6</strain>
    </source>
</reference>
<dbReference type="RefSeq" id="WP_011203003.1">
    <property type="nucleotide sequence ID" value="NZ_JGEU01000038.1"/>
</dbReference>
<dbReference type="Gene3D" id="2.60.120.560">
    <property type="entry name" value="Exo-inulinase, domain 1"/>
    <property type="match status" value="1"/>
</dbReference>
<proteinExistence type="predicted"/>
<evidence type="ECO:0000313" key="2">
    <source>
        <dbReference type="Proteomes" id="UP000021175"/>
    </source>
</evidence>
<protein>
    <submittedName>
        <fullName evidence="1">Uncharacterized protein</fullName>
    </submittedName>
</protein>
<dbReference type="EMBL" id="JGEU01000038">
    <property type="protein sequence ID" value="EYB09013.1"/>
    <property type="molecule type" value="Genomic_DNA"/>
</dbReference>
<dbReference type="AlphaFoldDB" id="A0AB73AIN3"/>
<comment type="caution">
    <text evidence="1">The sequence shown here is derived from an EMBL/GenBank/DDBJ whole genome shotgun (WGS) entry which is preliminary data.</text>
</comment>
<gene>
    <name evidence="1" type="ORF">M119_2917</name>
</gene>
<name>A0AB73AIN3_BACFG</name>
<dbReference type="Proteomes" id="UP000021175">
    <property type="component" value="Unassembled WGS sequence"/>
</dbReference>
<evidence type="ECO:0000313" key="1">
    <source>
        <dbReference type="EMBL" id="EYB09013.1"/>
    </source>
</evidence>
<organism evidence="1 2">
    <name type="scientific">Bacteroides fragilis str. 3783N1-6</name>
    <dbReference type="NCBI Taxonomy" id="1339310"/>
    <lineage>
        <taxon>Bacteria</taxon>
        <taxon>Pseudomonadati</taxon>
        <taxon>Bacteroidota</taxon>
        <taxon>Bacteroidia</taxon>
        <taxon>Bacteroidales</taxon>
        <taxon>Bacteroidaceae</taxon>
        <taxon>Bacteroides</taxon>
    </lineage>
</organism>
<sequence length="251" mass="29944">MNKLLFVILYRLHIKLQPYYHKKYQSSLTPCYPNTVIFSHTYIEGAALIKSIIYKDNEWNHIKHISKFMWNDLYRNRFLQYTNKEDFIDNICPENKIQRKGETIVCESHNQINDWIFLRIPIQGQTTYSFEFKAIIHSVNTEFQLAFNYQSISKRYRFNLVNNRELNFDIINDGFFLNSLMSTPLSLEIGVQHEFKLINTPQNIQYIIDQNIVMSLRLEKPYLTHGDIALIAWDSQNSNIKVEYSDLKIKI</sequence>
<accession>A0AB73AIN3</accession>